<name>A0A058ZFV7_FONAL</name>
<dbReference type="GO" id="GO:1990380">
    <property type="term" value="F:K48-linked deubiquitinase activity"/>
    <property type="evidence" value="ECO:0007669"/>
    <property type="project" value="InterPro"/>
</dbReference>
<dbReference type="GeneID" id="20525137"/>
<dbReference type="InterPro" id="IPR033979">
    <property type="entry name" value="MINDY_domain"/>
</dbReference>
<dbReference type="GO" id="GO:0004843">
    <property type="term" value="F:cysteine-type deubiquitinase activity"/>
    <property type="evidence" value="ECO:0007669"/>
    <property type="project" value="InterPro"/>
</dbReference>
<evidence type="ECO:0000313" key="2">
    <source>
        <dbReference type="EMBL" id="KCV72836.1"/>
    </source>
</evidence>
<protein>
    <recommendedName>
        <fullName evidence="1">MINDY deubiquitinase domain-containing protein</fullName>
    </recommendedName>
</protein>
<feature type="domain" description="MINDY deubiquitinase" evidence="1">
    <location>
        <begin position="360"/>
        <end position="398"/>
    </location>
</feature>
<sequence>MSFEFLLSEEDREIALALERERFSSGSGSPHPLSLAIDKHLDRLSLEDFRFFGDHASSHGASDPGADGFLFSEYTLKTMVWPGCAAGRDPVEPMPIQVVSQNANGPCPMISAANALILQGRLSIPPGFNSIPATDLAKLVFDIARRFLSKKHSIPLDNNTLRSCRDSLFSGAHIQSDYVPDHFLQYLLELQAAHEAIRKSIRGLDIDLVFDHVKEFKESDARFFFEILELPLFHAWIPQSLPKNLSSGELSQEKIDHLSQIEALRGRSYNDIQNIIVSASSSEDLALKYQAKVLQNFLVASSSQMTTQGLRQVISCLLDFCSWPPWVRAAHAFQFSTTTRQVQPTRLPESPHATLHLPVGVLFWNNHFLTVVRFNKTLYSLLSDEGYANEVTVWQSVSADGAGSLRGWDFSELSDL</sequence>
<dbReference type="STRING" id="691883.A0A058ZFV7"/>
<dbReference type="Proteomes" id="UP000030693">
    <property type="component" value="Unassembled WGS sequence"/>
</dbReference>
<evidence type="ECO:0000259" key="1">
    <source>
        <dbReference type="Pfam" id="PF04424"/>
    </source>
</evidence>
<feature type="domain" description="MINDY deubiquitinase" evidence="1">
    <location>
        <begin position="73"/>
        <end position="316"/>
    </location>
</feature>
<gene>
    <name evidence="2" type="ORF">H696_00412</name>
</gene>
<dbReference type="GO" id="GO:0071108">
    <property type="term" value="P:protein K48-linked deubiquitination"/>
    <property type="evidence" value="ECO:0007669"/>
    <property type="project" value="TreeGrafter"/>
</dbReference>
<dbReference type="InterPro" id="IPR007518">
    <property type="entry name" value="MINDY"/>
</dbReference>
<reference evidence="2" key="1">
    <citation type="submission" date="2013-04" db="EMBL/GenBank/DDBJ databases">
        <title>The Genome Sequence of Fonticula alba ATCC 38817.</title>
        <authorList>
            <consortium name="The Broad Institute Genomics Platform"/>
            <person name="Russ C."/>
            <person name="Cuomo C."/>
            <person name="Burger G."/>
            <person name="Gray M.W."/>
            <person name="Holland P.W.H."/>
            <person name="King N."/>
            <person name="Lang F.B.F."/>
            <person name="Roger A.J."/>
            <person name="Ruiz-Trillo I."/>
            <person name="Brown M."/>
            <person name="Walker B."/>
            <person name="Young S."/>
            <person name="Zeng Q."/>
            <person name="Gargeya S."/>
            <person name="Fitzgerald M."/>
            <person name="Haas B."/>
            <person name="Abouelleil A."/>
            <person name="Allen A.W."/>
            <person name="Alvarado L."/>
            <person name="Arachchi H.M."/>
            <person name="Berlin A.M."/>
            <person name="Chapman S.B."/>
            <person name="Gainer-Dewar J."/>
            <person name="Goldberg J."/>
            <person name="Griggs A."/>
            <person name="Gujja S."/>
            <person name="Hansen M."/>
            <person name="Howarth C."/>
            <person name="Imamovic A."/>
            <person name="Ireland A."/>
            <person name="Larimer J."/>
            <person name="McCowan C."/>
            <person name="Murphy C."/>
            <person name="Pearson M."/>
            <person name="Poon T.W."/>
            <person name="Priest M."/>
            <person name="Roberts A."/>
            <person name="Saif S."/>
            <person name="Shea T."/>
            <person name="Sisk P."/>
            <person name="Sykes S."/>
            <person name="Wortman J."/>
            <person name="Nusbaum C."/>
            <person name="Birren B."/>
        </authorList>
    </citation>
    <scope>NUCLEOTIDE SEQUENCE [LARGE SCALE GENOMIC DNA]</scope>
    <source>
        <strain evidence="2">ATCC 38817</strain>
    </source>
</reference>
<organism evidence="2">
    <name type="scientific">Fonticula alba</name>
    <name type="common">Slime mold</name>
    <dbReference type="NCBI Taxonomy" id="691883"/>
    <lineage>
        <taxon>Eukaryota</taxon>
        <taxon>Rotosphaerida</taxon>
        <taxon>Fonticulaceae</taxon>
        <taxon>Fonticula</taxon>
    </lineage>
</organism>
<dbReference type="RefSeq" id="XP_009492537.1">
    <property type="nucleotide sequence ID" value="XM_009494262.1"/>
</dbReference>
<dbReference type="GO" id="GO:0005829">
    <property type="term" value="C:cytosol"/>
    <property type="evidence" value="ECO:0007669"/>
    <property type="project" value="TreeGrafter"/>
</dbReference>
<dbReference type="OrthoDB" id="10261212at2759"/>
<dbReference type="AlphaFoldDB" id="A0A058ZFV7"/>
<dbReference type="EMBL" id="KB932201">
    <property type="protein sequence ID" value="KCV72836.1"/>
    <property type="molecule type" value="Genomic_DNA"/>
</dbReference>
<dbReference type="PANTHER" id="PTHR18063">
    <property type="entry name" value="NF-E2 INDUCIBLE PROTEIN"/>
    <property type="match status" value="1"/>
</dbReference>
<accession>A0A058ZFV7</accession>
<dbReference type="GO" id="GO:0071944">
    <property type="term" value="C:cell periphery"/>
    <property type="evidence" value="ECO:0007669"/>
    <property type="project" value="TreeGrafter"/>
</dbReference>
<dbReference type="eggNOG" id="KOG2427">
    <property type="taxonomic scope" value="Eukaryota"/>
</dbReference>
<dbReference type="Pfam" id="PF04424">
    <property type="entry name" value="MINDY_DUB"/>
    <property type="match status" value="2"/>
</dbReference>
<dbReference type="GO" id="GO:0016807">
    <property type="term" value="F:cysteine-type carboxypeptidase activity"/>
    <property type="evidence" value="ECO:0007669"/>
    <property type="project" value="TreeGrafter"/>
</dbReference>
<dbReference type="PANTHER" id="PTHR18063:SF6">
    <property type="entry name" value="UBIQUITIN CARBOXYL-TERMINAL HYDROLASE"/>
    <property type="match status" value="1"/>
</dbReference>
<proteinExistence type="predicted"/>
<keyword evidence="3" id="KW-1185">Reference proteome</keyword>
<evidence type="ECO:0000313" key="3">
    <source>
        <dbReference type="Proteomes" id="UP000030693"/>
    </source>
</evidence>